<keyword evidence="4" id="KW-1185">Reference proteome</keyword>
<evidence type="ECO:0000313" key="4">
    <source>
        <dbReference type="Proteomes" id="UP001500420"/>
    </source>
</evidence>
<feature type="transmembrane region" description="Helical" evidence="2">
    <location>
        <begin position="101"/>
        <end position="118"/>
    </location>
</feature>
<reference evidence="3 4" key="1">
    <citation type="journal article" date="2019" name="Int. J. Syst. Evol. Microbiol.">
        <title>The Global Catalogue of Microorganisms (GCM) 10K type strain sequencing project: providing services to taxonomists for standard genome sequencing and annotation.</title>
        <authorList>
            <consortium name="The Broad Institute Genomics Platform"/>
            <consortium name="The Broad Institute Genome Sequencing Center for Infectious Disease"/>
            <person name="Wu L."/>
            <person name="Ma J."/>
        </authorList>
    </citation>
    <scope>NUCLEOTIDE SEQUENCE [LARGE SCALE GENOMIC DNA]</scope>
    <source>
        <strain evidence="3 4">JCM 16328</strain>
    </source>
</reference>
<feature type="compositionally biased region" description="Low complexity" evidence="1">
    <location>
        <begin position="49"/>
        <end position="58"/>
    </location>
</feature>
<dbReference type="EMBL" id="BAAADV010000003">
    <property type="protein sequence ID" value="GAA0672641.1"/>
    <property type="molecule type" value="Genomic_DNA"/>
</dbReference>
<feature type="transmembrane region" description="Helical" evidence="2">
    <location>
        <begin position="130"/>
        <end position="149"/>
    </location>
</feature>
<keyword evidence="2" id="KW-0812">Transmembrane</keyword>
<keyword evidence="2" id="KW-1133">Transmembrane helix</keyword>
<evidence type="ECO:0008006" key="5">
    <source>
        <dbReference type="Google" id="ProtNLM"/>
    </source>
</evidence>
<proteinExistence type="predicted"/>
<protein>
    <recommendedName>
        <fullName evidence="5">DUF456 domain-containing protein</fullName>
    </recommendedName>
</protein>
<evidence type="ECO:0000256" key="2">
    <source>
        <dbReference type="SAM" id="Phobius"/>
    </source>
</evidence>
<organism evidence="3 4">
    <name type="scientific">Natronoarchaeum mannanilyticum</name>
    <dbReference type="NCBI Taxonomy" id="926360"/>
    <lineage>
        <taxon>Archaea</taxon>
        <taxon>Methanobacteriati</taxon>
        <taxon>Methanobacteriota</taxon>
        <taxon>Stenosarchaea group</taxon>
        <taxon>Halobacteria</taxon>
        <taxon>Halobacteriales</taxon>
        <taxon>Natronoarchaeaceae</taxon>
    </lineage>
</organism>
<dbReference type="Proteomes" id="UP001500420">
    <property type="component" value="Unassembled WGS sequence"/>
</dbReference>
<feature type="transmembrane region" description="Helical" evidence="2">
    <location>
        <begin position="76"/>
        <end position="95"/>
    </location>
</feature>
<feature type="transmembrane region" description="Helical" evidence="2">
    <location>
        <begin position="155"/>
        <end position="173"/>
    </location>
</feature>
<feature type="region of interest" description="Disordered" evidence="1">
    <location>
        <begin position="1"/>
        <end position="64"/>
    </location>
</feature>
<name>A0AAV3TAQ0_9EURY</name>
<accession>A0AAV3TAQ0</accession>
<evidence type="ECO:0000313" key="3">
    <source>
        <dbReference type="EMBL" id="GAA0672641.1"/>
    </source>
</evidence>
<dbReference type="AlphaFoldDB" id="A0AAV3TAQ0"/>
<sequence>MGPAAEPPRMSERTDQLTSEASSDDDDVRRDGGFDGGGFDDDSLDDDLLGGSDAESGSATDADDGSRLSGYFSPKAFLGALVGLAILAGVGRSVVPIVSGIGGLLGAFAGAFVVGLVSPKRRYAETGAAGALLGAISAIPGFIAFGLGLQSVATIAAIGGAVGLVVTLLGVYFGRDLRDGLSKDI</sequence>
<evidence type="ECO:0000256" key="1">
    <source>
        <dbReference type="SAM" id="MobiDB-lite"/>
    </source>
</evidence>
<feature type="compositionally biased region" description="Acidic residues" evidence="1">
    <location>
        <begin position="38"/>
        <end position="48"/>
    </location>
</feature>
<keyword evidence="2" id="KW-0472">Membrane</keyword>
<comment type="caution">
    <text evidence="3">The sequence shown here is derived from an EMBL/GenBank/DDBJ whole genome shotgun (WGS) entry which is preliminary data.</text>
</comment>
<gene>
    <name evidence="3" type="ORF">GCM10009020_19240</name>
</gene>